<dbReference type="InterPro" id="IPR012074">
    <property type="entry name" value="GAF_ANTAR"/>
</dbReference>
<accession>A0ABW5HXG3</accession>
<dbReference type="InterPro" id="IPR036388">
    <property type="entry name" value="WH-like_DNA-bd_sf"/>
</dbReference>
<feature type="domain" description="ANTAR" evidence="3">
    <location>
        <begin position="197"/>
        <end position="246"/>
    </location>
</feature>
<dbReference type="InterPro" id="IPR003018">
    <property type="entry name" value="GAF"/>
</dbReference>
<dbReference type="SUPFAM" id="SSF55781">
    <property type="entry name" value="GAF domain-like"/>
    <property type="match status" value="1"/>
</dbReference>
<feature type="domain" description="GAF" evidence="4">
    <location>
        <begin position="43"/>
        <end position="179"/>
    </location>
</feature>
<reference evidence="6" key="1">
    <citation type="journal article" date="2019" name="Int. J. Syst. Evol. Microbiol.">
        <title>The Global Catalogue of Microorganisms (GCM) 10K type strain sequencing project: providing services to taxonomists for standard genome sequencing and annotation.</title>
        <authorList>
            <consortium name="The Broad Institute Genomics Platform"/>
            <consortium name="The Broad Institute Genome Sequencing Center for Infectious Disease"/>
            <person name="Wu L."/>
            <person name="Ma J."/>
        </authorList>
    </citation>
    <scope>NUCLEOTIDE SEQUENCE [LARGE SCALE GENOMIC DNA]</scope>
    <source>
        <strain evidence="6">CGMCC 4.7638</strain>
    </source>
</reference>
<evidence type="ECO:0000259" key="4">
    <source>
        <dbReference type="Pfam" id="PF13185"/>
    </source>
</evidence>
<name>A0ABW5HXG3_9PSEU</name>
<dbReference type="EMBL" id="JBHUKQ010000010">
    <property type="protein sequence ID" value="MFD2481686.1"/>
    <property type="molecule type" value="Genomic_DNA"/>
</dbReference>
<dbReference type="Proteomes" id="UP001597542">
    <property type="component" value="Unassembled WGS sequence"/>
</dbReference>
<gene>
    <name evidence="5" type="ORF">ACFSUT_15490</name>
</gene>
<keyword evidence="1" id="KW-0805">Transcription regulation</keyword>
<sequence length="257" mass="26707">MNHPTDENAGRRTPAGRVGLLPADAPAALAAITSRLVGASDNAAVLRLIAEVGTGLLGARGAAVLLKDPGGEPAVLAASDETAQFAELLRTDVRRGPCVDCIATAAVVAVPDLTLERDRWPGFATAALAAGYQAVVAVPLRLDGEAVGGFTLLFAAPTEPQPWQLSLAQVVSDLAVLALVRETGPRRADRLFEATLASLNDRVRHDQAVGVVAGVLGTDPDTARALVNDYAARHDRPLRDVARSLIDRTLDPADLTG</sequence>
<proteinExistence type="predicted"/>
<evidence type="ECO:0000256" key="2">
    <source>
        <dbReference type="ARBA" id="ARBA00023163"/>
    </source>
</evidence>
<evidence type="ECO:0000313" key="5">
    <source>
        <dbReference type="EMBL" id="MFD2481686.1"/>
    </source>
</evidence>
<evidence type="ECO:0000313" key="6">
    <source>
        <dbReference type="Proteomes" id="UP001597542"/>
    </source>
</evidence>
<organism evidence="5 6">
    <name type="scientific">Amycolatopsis albidoflavus</name>
    <dbReference type="NCBI Taxonomy" id="102226"/>
    <lineage>
        <taxon>Bacteria</taxon>
        <taxon>Bacillati</taxon>
        <taxon>Actinomycetota</taxon>
        <taxon>Actinomycetes</taxon>
        <taxon>Pseudonocardiales</taxon>
        <taxon>Pseudonocardiaceae</taxon>
        <taxon>Amycolatopsis</taxon>
    </lineage>
</organism>
<dbReference type="Gene3D" id="3.30.450.40">
    <property type="match status" value="1"/>
</dbReference>
<comment type="caution">
    <text evidence="5">The sequence shown here is derived from an EMBL/GenBank/DDBJ whole genome shotgun (WGS) entry which is preliminary data.</text>
</comment>
<dbReference type="InterPro" id="IPR029016">
    <property type="entry name" value="GAF-like_dom_sf"/>
</dbReference>
<evidence type="ECO:0000259" key="3">
    <source>
        <dbReference type="Pfam" id="PF03861"/>
    </source>
</evidence>
<dbReference type="Gene3D" id="1.10.10.10">
    <property type="entry name" value="Winged helix-like DNA-binding domain superfamily/Winged helix DNA-binding domain"/>
    <property type="match status" value="1"/>
</dbReference>
<protein>
    <submittedName>
        <fullName evidence="5">GAF and ANTAR domain-containing protein</fullName>
    </submittedName>
</protein>
<dbReference type="Pfam" id="PF03861">
    <property type="entry name" value="ANTAR"/>
    <property type="match status" value="1"/>
</dbReference>
<dbReference type="Pfam" id="PF13185">
    <property type="entry name" value="GAF_2"/>
    <property type="match status" value="1"/>
</dbReference>
<evidence type="ECO:0000256" key="1">
    <source>
        <dbReference type="ARBA" id="ARBA00023015"/>
    </source>
</evidence>
<dbReference type="RefSeq" id="WP_344273131.1">
    <property type="nucleotide sequence ID" value="NZ_BAAAHV010000011.1"/>
</dbReference>
<dbReference type="InterPro" id="IPR005561">
    <property type="entry name" value="ANTAR"/>
</dbReference>
<keyword evidence="6" id="KW-1185">Reference proteome</keyword>
<dbReference type="PIRSF" id="PIRSF036625">
    <property type="entry name" value="GAF_ANTAR"/>
    <property type="match status" value="1"/>
</dbReference>
<keyword evidence="2" id="KW-0804">Transcription</keyword>